<dbReference type="Pfam" id="PF12921">
    <property type="entry name" value="ATP13"/>
    <property type="match status" value="1"/>
</dbReference>
<dbReference type="EMBL" id="QAPG01000065">
    <property type="protein sequence ID" value="TDZ33412.1"/>
    <property type="molecule type" value="Genomic_DNA"/>
</dbReference>
<evidence type="ECO:0000313" key="6">
    <source>
        <dbReference type="Proteomes" id="UP000295083"/>
    </source>
</evidence>
<keyword evidence="6" id="KW-1185">Reference proteome</keyword>
<evidence type="ECO:0000313" key="5">
    <source>
        <dbReference type="EMBL" id="TDZ33412.1"/>
    </source>
</evidence>
<keyword evidence="3" id="KW-0496">Mitochondrion</keyword>
<evidence type="ECO:0000256" key="2">
    <source>
        <dbReference type="ARBA" id="ARBA00022946"/>
    </source>
</evidence>
<keyword evidence="2" id="KW-0809">Transit peptide</keyword>
<feature type="region of interest" description="Disordered" evidence="4">
    <location>
        <begin position="699"/>
        <end position="739"/>
    </location>
</feature>
<evidence type="ECO:0000256" key="1">
    <source>
        <dbReference type="ARBA" id="ARBA00004173"/>
    </source>
</evidence>
<feature type="region of interest" description="Disordered" evidence="4">
    <location>
        <begin position="1"/>
        <end position="22"/>
    </location>
</feature>
<feature type="compositionally biased region" description="Acidic residues" evidence="4">
    <location>
        <begin position="706"/>
        <end position="723"/>
    </location>
</feature>
<comment type="subcellular location">
    <subcellularLocation>
        <location evidence="1">Mitochondrion</location>
    </subcellularLocation>
</comment>
<evidence type="ECO:0000256" key="3">
    <source>
        <dbReference type="ARBA" id="ARBA00023128"/>
    </source>
</evidence>
<accession>A0A4R8Q4Y5</accession>
<name>A0A4R8Q4Y5_9PEZI</name>
<dbReference type="Proteomes" id="UP000295083">
    <property type="component" value="Unassembled WGS sequence"/>
</dbReference>
<comment type="caution">
    <text evidence="5">The sequence shown here is derived from an EMBL/GenBank/DDBJ whole genome shotgun (WGS) entry which is preliminary data.</text>
</comment>
<dbReference type="InterPro" id="IPR024319">
    <property type="entry name" value="ATPase_expression_mit"/>
</dbReference>
<dbReference type="AlphaFoldDB" id="A0A4R8Q4Y5"/>
<feature type="region of interest" description="Disordered" evidence="4">
    <location>
        <begin position="34"/>
        <end position="62"/>
    </location>
</feature>
<proteinExistence type="predicted"/>
<protein>
    <submittedName>
        <fullName evidence="5">Uncharacterized protein</fullName>
    </submittedName>
</protein>
<feature type="region of interest" description="Disordered" evidence="4">
    <location>
        <begin position="70"/>
        <end position="89"/>
    </location>
</feature>
<organism evidence="5 6">
    <name type="scientific">Colletotrichum spinosum</name>
    <dbReference type="NCBI Taxonomy" id="1347390"/>
    <lineage>
        <taxon>Eukaryota</taxon>
        <taxon>Fungi</taxon>
        <taxon>Dikarya</taxon>
        <taxon>Ascomycota</taxon>
        <taxon>Pezizomycotina</taxon>
        <taxon>Sordariomycetes</taxon>
        <taxon>Hypocreomycetidae</taxon>
        <taxon>Glomerellales</taxon>
        <taxon>Glomerellaceae</taxon>
        <taxon>Colletotrichum</taxon>
        <taxon>Colletotrichum orbiculare species complex</taxon>
    </lineage>
</organism>
<dbReference type="GO" id="GO:0005739">
    <property type="term" value="C:mitochondrion"/>
    <property type="evidence" value="ECO:0007669"/>
    <property type="project" value="UniProtKB-SubCell"/>
</dbReference>
<sequence>MIPSAEANGFRHLLQRQPPLGTPPRVLAVQLRRCPHQSSPPSLAVHTKAKPKPPSPKMRSETKRFYETTTARAATATAPSQPDSSHGLPQLLDAVKSQNSMQILANLKKLARQQQPEDLRTLADLPNATFSELLQCLDPVKIGPKADVTYGLQIQSGLQQFSPLVSLVNKFGIRKLYHNTLQLMRFVLDLRVQSGRDLSLSDYIVLLRCAGAASDIESAKWIWKVAMKPDEKTAHFREALPYGEFMKARFLTEKLYMQNNLATYRVRPRDLSGHRKRFVDKRRLRGLERLRLSIFANSRTHYGRSQNQPMHDMHRVISLWAPARRAMGNMRKSRVARDEAIFCTYMVASARAGSFRALIRMLSRIWGIVTTDLKDHRAAEILGGRDPSRLNPSMRPTLRLMNAVVQSFGSTGHVILARKLMLFISERFDIPIPAETWSSLLEWTYITASRPVSTEWKLVGDPNRIIDAEEVLYVWDMMTAEPYGVTPNFKDMDIRVKSLIQGDKLNEAWDEMRKGCAHYYKICEEVETALFERLYPSPPPEAITRHLRAKARQHTTWYAIERWCHTWLKVGSKRLRYLDVFSSRVVTDFVAEFKPFMPDPITYQTKGGTVRIVDHSAAKRHRWQKQTVKSAPTLARARDLAKPRMQKVQGENGETIEVPVVTKSGEQVYHGKSVALYRWTRRNVRKRLDASFGQREKRLFSRPVPDDQESTEEDVDEVEDDGFEPVSMEEARQSQSNGRLDKSLVMKSLFW</sequence>
<evidence type="ECO:0000256" key="4">
    <source>
        <dbReference type="SAM" id="MobiDB-lite"/>
    </source>
</evidence>
<reference evidence="5 6" key="1">
    <citation type="submission" date="2018-11" db="EMBL/GenBank/DDBJ databases">
        <title>Genome sequence and assembly of Colletotrichum spinosum.</title>
        <authorList>
            <person name="Gan P."/>
            <person name="Shirasu K."/>
        </authorList>
    </citation>
    <scope>NUCLEOTIDE SEQUENCE [LARGE SCALE GENOMIC DNA]</scope>
    <source>
        <strain evidence="5 6">CBS 515.97</strain>
    </source>
</reference>
<gene>
    <name evidence="5" type="ORF">C8035_v011867</name>
</gene>